<name>A0A9P4NUX6_9PEZI</name>
<organism evidence="1 2">
    <name type="scientific">Tothia fuscella</name>
    <dbReference type="NCBI Taxonomy" id="1048955"/>
    <lineage>
        <taxon>Eukaryota</taxon>
        <taxon>Fungi</taxon>
        <taxon>Dikarya</taxon>
        <taxon>Ascomycota</taxon>
        <taxon>Pezizomycotina</taxon>
        <taxon>Dothideomycetes</taxon>
        <taxon>Pleosporomycetidae</taxon>
        <taxon>Venturiales</taxon>
        <taxon>Cylindrosympodiaceae</taxon>
        <taxon>Tothia</taxon>
    </lineage>
</organism>
<dbReference type="Proteomes" id="UP000800235">
    <property type="component" value="Unassembled WGS sequence"/>
</dbReference>
<comment type="caution">
    <text evidence="1">The sequence shown here is derived from an EMBL/GenBank/DDBJ whole genome shotgun (WGS) entry which is preliminary data.</text>
</comment>
<evidence type="ECO:0000313" key="1">
    <source>
        <dbReference type="EMBL" id="KAF2432181.1"/>
    </source>
</evidence>
<sequence length="184" mass="19973">MSGSSCLSPKIGDNNIAPLDCDSHSDLLVGIAEYQPTTLNLGASSTKTTGNPPWTHPDIADAGTVAPVTNTDAPKSTSAPMVSSVLSVQTRGDEEQTSIDERIEQDPQKAVDFELPAGVGQSDTHFCLNANKKVTFSKWDSCFRNKALFPLKQFAIQAPSRLSQKTWNSFLILNSWTKLDFENI</sequence>
<proteinExistence type="predicted"/>
<dbReference type="EMBL" id="MU007027">
    <property type="protein sequence ID" value="KAF2432181.1"/>
    <property type="molecule type" value="Genomic_DNA"/>
</dbReference>
<accession>A0A9P4NUX6</accession>
<reference evidence="1" key="1">
    <citation type="journal article" date="2020" name="Stud. Mycol.">
        <title>101 Dothideomycetes genomes: a test case for predicting lifestyles and emergence of pathogens.</title>
        <authorList>
            <person name="Haridas S."/>
            <person name="Albert R."/>
            <person name="Binder M."/>
            <person name="Bloem J."/>
            <person name="Labutti K."/>
            <person name="Salamov A."/>
            <person name="Andreopoulos B."/>
            <person name="Baker S."/>
            <person name="Barry K."/>
            <person name="Bills G."/>
            <person name="Bluhm B."/>
            <person name="Cannon C."/>
            <person name="Castanera R."/>
            <person name="Culley D."/>
            <person name="Daum C."/>
            <person name="Ezra D."/>
            <person name="Gonzalez J."/>
            <person name="Henrissat B."/>
            <person name="Kuo A."/>
            <person name="Liang C."/>
            <person name="Lipzen A."/>
            <person name="Lutzoni F."/>
            <person name="Magnuson J."/>
            <person name="Mondo S."/>
            <person name="Nolan M."/>
            <person name="Ohm R."/>
            <person name="Pangilinan J."/>
            <person name="Park H.-J."/>
            <person name="Ramirez L."/>
            <person name="Alfaro M."/>
            <person name="Sun H."/>
            <person name="Tritt A."/>
            <person name="Yoshinaga Y."/>
            <person name="Zwiers L.-H."/>
            <person name="Turgeon B."/>
            <person name="Goodwin S."/>
            <person name="Spatafora J."/>
            <person name="Crous P."/>
            <person name="Grigoriev I."/>
        </authorList>
    </citation>
    <scope>NUCLEOTIDE SEQUENCE</scope>
    <source>
        <strain evidence="1">CBS 130266</strain>
    </source>
</reference>
<protein>
    <submittedName>
        <fullName evidence="1">Uncharacterized protein</fullName>
    </submittedName>
</protein>
<gene>
    <name evidence="1" type="ORF">EJ08DRAFT_695634</name>
</gene>
<dbReference type="AlphaFoldDB" id="A0A9P4NUX6"/>
<evidence type="ECO:0000313" key="2">
    <source>
        <dbReference type="Proteomes" id="UP000800235"/>
    </source>
</evidence>
<keyword evidence="2" id="KW-1185">Reference proteome</keyword>